<keyword evidence="1" id="KW-0812">Transmembrane</keyword>
<evidence type="ECO:0000313" key="2">
    <source>
        <dbReference type="EMBL" id="OGE43714.1"/>
    </source>
</evidence>
<reference evidence="2 3" key="1">
    <citation type="journal article" date="2016" name="Nat. Commun.">
        <title>Thousands of microbial genomes shed light on interconnected biogeochemical processes in an aquifer system.</title>
        <authorList>
            <person name="Anantharaman K."/>
            <person name="Brown C.T."/>
            <person name="Hug L.A."/>
            <person name="Sharon I."/>
            <person name="Castelle C.J."/>
            <person name="Probst A.J."/>
            <person name="Thomas B.C."/>
            <person name="Singh A."/>
            <person name="Wilkins M.J."/>
            <person name="Karaoz U."/>
            <person name="Brodie E.L."/>
            <person name="Williams K.H."/>
            <person name="Hubbard S.S."/>
            <person name="Banfield J.F."/>
        </authorList>
    </citation>
    <scope>NUCLEOTIDE SEQUENCE [LARGE SCALE GENOMIC DNA]</scope>
</reference>
<sequence length="155" mass="17033">MENNAQPQEEITKHLWTRHLWSSSHPLRPLVIITVIAVVLGTVTGFIMVNKGSTGKALEEGSSSTTKAASQDSRTFRDFAEGVIKLKPTPEEPTEYTEGTHILEREGAVPVALTSSVVDLALFEGKKVKVYGETQKALKEGWLMDVGKVEEIQTK</sequence>
<name>A0A1F5KSA5_9BACT</name>
<keyword evidence="1" id="KW-0472">Membrane</keyword>
<gene>
    <name evidence="2" type="ORF">A3B45_03440</name>
</gene>
<dbReference type="STRING" id="1797785.A3B45_03440"/>
<organism evidence="2 3">
    <name type="scientific">Candidatus Daviesbacteria bacterium RIFCSPLOWO2_01_FULL_39_12</name>
    <dbReference type="NCBI Taxonomy" id="1797785"/>
    <lineage>
        <taxon>Bacteria</taxon>
        <taxon>Candidatus Daviesiibacteriota</taxon>
    </lineage>
</organism>
<dbReference type="EMBL" id="MFDM01000014">
    <property type="protein sequence ID" value="OGE43714.1"/>
    <property type="molecule type" value="Genomic_DNA"/>
</dbReference>
<evidence type="ECO:0000256" key="1">
    <source>
        <dbReference type="SAM" id="Phobius"/>
    </source>
</evidence>
<comment type="caution">
    <text evidence="2">The sequence shown here is derived from an EMBL/GenBank/DDBJ whole genome shotgun (WGS) entry which is preliminary data.</text>
</comment>
<proteinExistence type="predicted"/>
<evidence type="ECO:0000313" key="3">
    <source>
        <dbReference type="Proteomes" id="UP000178565"/>
    </source>
</evidence>
<feature type="transmembrane region" description="Helical" evidence="1">
    <location>
        <begin position="30"/>
        <end position="49"/>
    </location>
</feature>
<dbReference type="AlphaFoldDB" id="A0A1F5KSA5"/>
<accession>A0A1F5KSA5</accession>
<protein>
    <submittedName>
        <fullName evidence="2">Uncharacterized protein</fullName>
    </submittedName>
</protein>
<keyword evidence="1" id="KW-1133">Transmembrane helix</keyword>
<dbReference type="Proteomes" id="UP000178565">
    <property type="component" value="Unassembled WGS sequence"/>
</dbReference>